<sequence>MAWSYFFKRSTFTLARRMAPMLPLLFTFLISSMWVGITSASPVPQEEASPSIVTVLGAPPPTTSIFLEATSPPDTTSTDTSNNGVQRKISIYYILIICACVLVALIFFGTIMQRMRIRNRNAARELEQRRIGAFSGAEQQQQLQRNGRKDLFVLSQSQFDLLPHNIARGPLLDTKNDDATDKDAQHMDGETNSKDVLQEKLFDKEPESCSICLSDVASGDKLVYLVPCLHAFHVDCAGPWLMKKSTLCPLCKADVVKELGILATQLDNDENAEVSDDVEVNASTEANAEADAETVTEVASVSGSGLQLVNIPYRWTESDAALPQARRSRGSSEFQRELDIPAFPARVQVLVSPIFYSQL</sequence>
<gene>
    <name evidence="1" type="ORF">LPJ66_000283</name>
</gene>
<reference evidence="1" key="1">
    <citation type="submission" date="2022-07" db="EMBL/GenBank/DDBJ databases">
        <title>Phylogenomic reconstructions and comparative analyses of Kickxellomycotina fungi.</title>
        <authorList>
            <person name="Reynolds N.K."/>
            <person name="Stajich J.E."/>
            <person name="Barry K."/>
            <person name="Grigoriev I.V."/>
            <person name="Crous P."/>
            <person name="Smith M.E."/>
        </authorList>
    </citation>
    <scope>NUCLEOTIDE SEQUENCE</scope>
    <source>
        <strain evidence="1">Benny 63K</strain>
    </source>
</reference>
<dbReference type="EMBL" id="JANBPG010000006">
    <property type="protein sequence ID" value="KAJ1902108.1"/>
    <property type="molecule type" value="Genomic_DNA"/>
</dbReference>
<protein>
    <submittedName>
        <fullName evidence="1">Uncharacterized protein</fullName>
    </submittedName>
</protein>
<accession>A0ACC1IWU0</accession>
<comment type="caution">
    <text evidence="1">The sequence shown here is derived from an EMBL/GenBank/DDBJ whole genome shotgun (WGS) entry which is preliminary data.</text>
</comment>
<organism evidence="1 2">
    <name type="scientific">Kickxella alabastrina</name>
    <dbReference type="NCBI Taxonomy" id="61397"/>
    <lineage>
        <taxon>Eukaryota</taxon>
        <taxon>Fungi</taxon>
        <taxon>Fungi incertae sedis</taxon>
        <taxon>Zoopagomycota</taxon>
        <taxon>Kickxellomycotina</taxon>
        <taxon>Kickxellomycetes</taxon>
        <taxon>Kickxellales</taxon>
        <taxon>Kickxellaceae</taxon>
        <taxon>Kickxella</taxon>
    </lineage>
</organism>
<evidence type="ECO:0000313" key="1">
    <source>
        <dbReference type="EMBL" id="KAJ1902108.1"/>
    </source>
</evidence>
<evidence type="ECO:0000313" key="2">
    <source>
        <dbReference type="Proteomes" id="UP001150581"/>
    </source>
</evidence>
<name>A0ACC1IWU0_9FUNG</name>
<dbReference type="Proteomes" id="UP001150581">
    <property type="component" value="Unassembled WGS sequence"/>
</dbReference>
<proteinExistence type="predicted"/>
<keyword evidence="2" id="KW-1185">Reference proteome</keyword>